<sequence length="64" mass="7527">MPRTSREKSRTGIYHILLRGIYRERVFEEDIDKLELMRIINNYVVVMGKVVNGKFVAETIVISE</sequence>
<dbReference type="Proteomes" id="UP001314796">
    <property type="component" value="Unassembled WGS sequence"/>
</dbReference>
<evidence type="ECO:0000313" key="1">
    <source>
        <dbReference type="EMBL" id="MBM7615051.1"/>
    </source>
</evidence>
<gene>
    <name evidence="1" type="ORF">JOC73_001613</name>
</gene>
<organism evidence="1 2">
    <name type="scientific">Alkaliphilus hydrothermalis</name>
    <dbReference type="NCBI Taxonomy" id="1482730"/>
    <lineage>
        <taxon>Bacteria</taxon>
        <taxon>Bacillati</taxon>
        <taxon>Bacillota</taxon>
        <taxon>Clostridia</taxon>
        <taxon>Peptostreptococcales</taxon>
        <taxon>Natronincolaceae</taxon>
        <taxon>Alkaliphilus</taxon>
    </lineage>
</organism>
<name>A0ABS2NQC8_9FIRM</name>
<comment type="caution">
    <text evidence="1">The sequence shown here is derived from an EMBL/GenBank/DDBJ whole genome shotgun (WGS) entry which is preliminary data.</text>
</comment>
<evidence type="ECO:0000313" key="2">
    <source>
        <dbReference type="Proteomes" id="UP001314796"/>
    </source>
</evidence>
<dbReference type="EMBL" id="JAFBEE010000009">
    <property type="protein sequence ID" value="MBM7615051.1"/>
    <property type="molecule type" value="Genomic_DNA"/>
</dbReference>
<keyword evidence="2" id="KW-1185">Reference proteome</keyword>
<protein>
    <submittedName>
        <fullName evidence="1">REP element-mobilizing transposase RayT</fullName>
    </submittedName>
</protein>
<reference evidence="1 2" key="1">
    <citation type="submission" date="2021-01" db="EMBL/GenBank/DDBJ databases">
        <title>Genomic Encyclopedia of Type Strains, Phase IV (KMG-IV): sequencing the most valuable type-strain genomes for metagenomic binning, comparative biology and taxonomic classification.</title>
        <authorList>
            <person name="Goeker M."/>
        </authorList>
    </citation>
    <scope>NUCLEOTIDE SEQUENCE [LARGE SCALE GENOMIC DNA]</scope>
    <source>
        <strain evidence="1 2">DSM 25890</strain>
    </source>
</reference>
<proteinExistence type="predicted"/>
<accession>A0ABS2NQC8</accession>